<organism evidence="3 4">
    <name type="scientific">Paralcaligenes ureilyticus</name>
    <dbReference type="NCBI Taxonomy" id="627131"/>
    <lineage>
        <taxon>Bacteria</taxon>
        <taxon>Pseudomonadati</taxon>
        <taxon>Pseudomonadota</taxon>
        <taxon>Betaproteobacteria</taxon>
        <taxon>Burkholderiales</taxon>
        <taxon>Alcaligenaceae</taxon>
        <taxon>Paralcaligenes</taxon>
    </lineage>
</organism>
<dbReference type="PANTHER" id="PTHR42760:SF123">
    <property type="entry name" value="OXIDOREDUCTASE"/>
    <property type="match status" value="1"/>
</dbReference>
<dbReference type="AlphaFoldDB" id="A0A4R3LT04"/>
<sequence length="271" mass="27775">MNRFAAKSAIITGGASGIGLSTALRLSAEGAQVALVDRSAETLDQAIACIEAQGGYAVAAVADVTDSGAVDRAFTQCANKLDGICVIINSAGIIARGSMEETSDEEWLRVLNTDLSSMFYTARAGARLLRQGGGGSIVNIASIAGSRGAINVAYAAAKGGVASITRQLANELAPDSIRVNAVSPGFTRTPLNQKLRSSNAEASWTRQIPLGRYADSEEIAAACAFLASGDASYITGIDLVVDGGLCAVLRPYSPADALDTDVSAIAFHTSL</sequence>
<comment type="similarity">
    <text evidence="1">Belongs to the short-chain dehydrogenases/reductases (SDR) family.</text>
</comment>
<dbReference type="PROSITE" id="PS00061">
    <property type="entry name" value="ADH_SHORT"/>
    <property type="match status" value="1"/>
</dbReference>
<dbReference type="PRINTS" id="PR00081">
    <property type="entry name" value="GDHRDH"/>
</dbReference>
<dbReference type="SUPFAM" id="SSF51735">
    <property type="entry name" value="NAD(P)-binding Rossmann-fold domains"/>
    <property type="match status" value="1"/>
</dbReference>
<dbReference type="PRINTS" id="PR00080">
    <property type="entry name" value="SDRFAMILY"/>
</dbReference>
<evidence type="ECO:0000313" key="4">
    <source>
        <dbReference type="Proteomes" id="UP000295525"/>
    </source>
</evidence>
<dbReference type="Pfam" id="PF13561">
    <property type="entry name" value="adh_short_C2"/>
    <property type="match status" value="1"/>
</dbReference>
<gene>
    <name evidence="3" type="ORF">EDC26_11420</name>
</gene>
<comment type="caution">
    <text evidence="3">The sequence shown here is derived from an EMBL/GenBank/DDBJ whole genome shotgun (WGS) entry which is preliminary data.</text>
</comment>
<keyword evidence="4" id="KW-1185">Reference proteome</keyword>
<evidence type="ECO:0000313" key="3">
    <source>
        <dbReference type="EMBL" id="TCT03714.1"/>
    </source>
</evidence>
<name>A0A4R3LT04_9BURK</name>
<dbReference type="NCBIfam" id="NF005559">
    <property type="entry name" value="PRK07231.1"/>
    <property type="match status" value="1"/>
</dbReference>
<dbReference type="Proteomes" id="UP000295525">
    <property type="component" value="Unassembled WGS sequence"/>
</dbReference>
<dbReference type="InterPro" id="IPR057326">
    <property type="entry name" value="KR_dom"/>
</dbReference>
<dbReference type="GO" id="GO:0016616">
    <property type="term" value="F:oxidoreductase activity, acting on the CH-OH group of donors, NAD or NADP as acceptor"/>
    <property type="evidence" value="ECO:0007669"/>
    <property type="project" value="UniProtKB-ARBA"/>
</dbReference>
<dbReference type="GO" id="GO:0030497">
    <property type="term" value="P:fatty acid elongation"/>
    <property type="evidence" value="ECO:0007669"/>
    <property type="project" value="TreeGrafter"/>
</dbReference>
<dbReference type="EMBL" id="SMAJ01000014">
    <property type="protein sequence ID" value="TCT03714.1"/>
    <property type="molecule type" value="Genomic_DNA"/>
</dbReference>
<accession>A0A4R3LT04</accession>
<proteinExistence type="inferred from homology"/>
<dbReference type="Gene3D" id="3.40.50.720">
    <property type="entry name" value="NAD(P)-binding Rossmann-like Domain"/>
    <property type="match status" value="1"/>
</dbReference>
<protein>
    <submittedName>
        <fullName evidence="3">Gluconate 5-dehydrogenase/meso-butanediol dehydrogenase/(S,S)-butanediol dehydrogenase/diacetyl reductase</fullName>
    </submittedName>
</protein>
<dbReference type="PANTHER" id="PTHR42760">
    <property type="entry name" value="SHORT-CHAIN DEHYDROGENASES/REDUCTASES FAMILY MEMBER"/>
    <property type="match status" value="1"/>
</dbReference>
<reference evidence="3 4" key="1">
    <citation type="submission" date="2019-03" db="EMBL/GenBank/DDBJ databases">
        <title>Genomic Encyclopedia of Type Strains, Phase IV (KMG-IV): sequencing the most valuable type-strain genomes for metagenomic binning, comparative biology and taxonomic classification.</title>
        <authorList>
            <person name="Goeker M."/>
        </authorList>
    </citation>
    <scope>NUCLEOTIDE SEQUENCE [LARGE SCALE GENOMIC DNA]</scope>
    <source>
        <strain evidence="3 4">DSM 24591</strain>
    </source>
</reference>
<dbReference type="InterPro" id="IPR036291">
    <property type="entry name" value="NAD(P)-bd_dom_sf"/>
</dbReference>
<dbReference type="InterPro" id="IPR020904">
    <property type="entry name" value="Sc_DH/Rdtase_CS"/>
</dbReference>
<dbReference type="SMART" id="SM00822">
    <property type="entry name" value="PKS_KR"/>
    <property type="match status" value="1"/>
</dbReference>
<dbReference type="RefSeq" id="WP_132584214.1">
    <property type="nucleotide sequence ID" value="NZ_SMAJ01000014.1"/>
</dbReference>
<feature type="domain" description="Ketoreductase" evidence="2">
    <location>
        <begin position="7"/>
        <end position="185"/>
    </location>
</feature>
<evidence type="ECO:0000259" key="2">
    <source>
        <dbReference type="SMART" id="SM00822"/>
    </source>
</evidence>
<evidence type="ECO:0000256" key="1">
    <source>
        <dbReference type="ARBA" id="ARBA00006484"/>
    </source>
</evidence>
<dbReference type="FunFam" id="3.40.50.720:FF:000084">
    <property type="entry name" value="Short-chain dehydrogenase reductase"/>
    <property type="match status" value="1"/>
</dbReference>
<dbReference type="OrthoDB" id="8940911at2"/>
<dbReference type="InterPro" id="IPR002347">
    <property type="entry name" value="SDR_fam"/>
</dbReference>